<comment type="similarity">
    <text evidence="4">Belongs to the glucosamine/galactosamine-6-phosphate isomerase family. NagB subfamily.</text>
</comment>
<feature type="active site" description="Proton acceptor; for ring-opening step" evidence="4">
    <location>
        <position position="130"/>
    </location>
</feature>
<evidence type="ECO:0000256" key="4">
    <source>
        <dbReference type="HAMAP-Rule" id="MF_01241"/>
    </source>
</evidence>
<dbReference type="PROSITE" id="PS01161">
    <property type="entry name" value="GLC_GALNAC_ISOMERASE"/>
    <property type="match status" value="1"/>
</dbReference>
<keyword evidence="2 4" id="KW-0378">Hydrolase</keyword>
<keyword evidence="7" id="KW-1185">Reference proteome</keyword>
<name>A0A4V3A2C2_9LACO</name>
<comment type="caution">
    <text evidence="4">Lacks conserved residue(s) required for the propagation of feature annotation.</text>
</comment>
<reference evidence="6 7" key="1">
    <citation type="journal article" date="2019" name="Appl. Microbiol. Biotechnol.">
        <title>Uncovering carbohydrate metabolism through a genotype-phenotype association study of 56 lactic acid bacteria genomes.</title>
        <authorList>
            <person name="Buron-Moles G."/>
            <person name="Chailyan A."/>
            <person name="Dolejs I."/>
            <person name="Forster J."/>
            <person name="Miks M.H."/>
        </authorList>
    </citation>
    <scope>NUCLEOTIDE SEQUENCE [LARGE SCALE GENOMIC DNA]</scope>
    <source>
        <strain evidence="6 7">ATCC 700006</strain>
    </source>
</reference>
<protein>
    <recommendedName>
        <fullName evidence="4">Glucosamine-6-phosphate deaminase</fullName>
        <ecNumber evidence="4">3.5.99.6</ecNumber>
    </recommendedName>
    <alternativeName>
        <fullName evidence="4">GlcN6P deaminase</fullName>
        <shortName evidence="4">GNPDA</shortName>
    </alternativeName>
    <alternativeName>
        <fullName evidence="4">Glucosamine-6-phosphate isomerase</fullName>
    </alternativeName>
</protein>
<dbReference type="InterPro" id="IPR004547">
    <property type="entry name" value="Glucosamine6P_isomerase"/>
</dbReference>
<accession>A0A4V3A2C2</accession>
<evidence type="ECO:0000259" key="5">
    <source>
        <dbReference type="Pfam" id="PF01182"/>
    </source>
</evidence>
<feature type="active site" description="For ring-opening step" evidence="4">
    <location>
        <position position="135"/>
    </location>
</feature>
<dbReference type="CDD" id="cd01399">
    <property type="entry name" value="GlcN6P_deaminase"/>
    <property type="match status" value="1"/>
</dbReference>
<dbReference type="HAMAP" id="MF_01241">
    <property type="entry name" value="GlcN6P_deamin"/>
    <property type="match status" value="1"/>
</dbReference>
<dbReference type="PANTHER" id="PTHR11280">
    <property type="entry name" value="GLUCOSAMINE-6-PHOSPHATE ISOMERASE"/>
    <property type="match status" value="1"/>
</dbReference>
<feature type="active site" description="Proton acceptor; for enolization step" evidence="4">
    <location>
        <position position="62"/>
    </location>
</feature>
<dbReference type="RefSeq" id="WP_010007954.1">
    <property type="nucleotide sequence ID" value="NZ_JAGYGP010000001.1"/>
</dbReference>
<evidence type="ECO:0000256" key="1">
    <source>
        <dbReference type="ARBA" id="ARBA00000644"/>
    </source>
</evidence>
<dbReference type="InterPro" id="IPR006148">
    <property type="entry name" value="Glc/Gal-6P_isomerase"/>
</dbReference>
<dbReference type="SUPFAM" id="SSF100950">
    <property type="entry name" value="NagB/RpiA/CoA transferase-like"/>
    <property type="match status" value="1"/>
</dbReference>
<evidence type="ECO:0000313" key="6">
    <source>
        <dbReference type="EMBL" id="TDG67958.1"/>
    </source>
</evidence>
<comment type="function">
    <text evidence="4">Catalyzes the reversible isomerization-deamination of glucosamine 6-phosphate (GlcN6P) to form fructose 6-phosphate (Fru6P) and ammonium ion.</text>
</comment>
<dbReference type="GO" id="GO:0005737">
    <property type="term" value="C:cytoplasm"/>
    <property type="evidence" value="ECO:0007669"/>
    <property type="project" value="TreeGrafter"/>
</dbReference>
<dbReference type="InterPro" id="IPR018321">
    <property type="entry name" value="Glucosamine6P_isomerase_CS"/>
</dbReference>
<proteinExistence type="inferred from homology"/>
<dbReference type="EC" id="3.5.99.6" evidence="4"/>
<dbReference type="GO" id="GO:0006043">
    <property type="term" value="P:glucosamine catabolic process"/>
    <property type="evidence" value="ECO:0007669"/>
    <property type="project" value="TreeGrafter"/>
</dbReference>
<dbReference type="GO" id="GO:0005975">
    <property type="term" value="P:carbohydrate metabolic process"/>
    <property type="evidence" value="ECO:0007669"/>
    <property type="project" value="InterPro"/>
</dbReference>
<dbReference type="Gene3D" id="3.40.50.1360">
    <property type="match status" value="1"/>
</dbReference>
<keyword evidence="3 4" id="KW-0119">Carbohydrate metabolism</keyword>
<comment type="caution">
    <text evidence="6">The sequence shown here is derived from an EMBL/GenBank/DDBJ whole genome shotgun (WGS) entry which is preliminary data.</text>
</comment>
<dbReference type="Proteomes" id="UP000295681">
    <property type="component" value="Unassembled WGS sequence"/>
</dbReference>
<evidence type="ECO:0000256" key="3">
    <source>
        <dbReference type="ARBA" id="ARBA00023277"/>
    </source>
</evidence>
<comment type="catalytic activity">
    <reaction evidence="1 4">
        <text>alpha-D-glucosamine 6-phosphate + H2O = beta-D-fructose 6-phosphate + NH4(+)</text>
        <dbReference type="Rhea" id="RHEA:12172"/>
        <dbReference type="ChEBI" id="CHEBI:15377"/>
        <dbReference type="ChEBI" id="CHEBI:28938"/>
        <dbReference type="ChEBI" id="CHEBI:57634"/>
        <dbReference type="ChEBI" id="CHEBI:75989"/>
        <dbReference type="EC" id="3.5.99.6"/>
    </reaction>
</comment>
<dbReference type="GO" id="GO:0019262">
    <property type="term" value="P:N-acetylneuraminate catabolic process"/>
    <property type="evidence" value="ECO:0007669"/>
    <property type="project" value="UniProtKB-UniRule"/>
</dbReference>
<dbReference type="AlphaFoldDB" id="A0A4V3A2C2"/>
<feature type="active site" description="For ring-opening step" evidence="4">
    <location>
        <position position="128"/>
    </location>
</feature>
<dbReference type="PANTHER" id="PTHR11280:SF5">
    <property type="entry name" value="GLUCOSAMINE-6-PHOSPHATE ISOMERASE"/>
    <property type="match status" value="1"/>
</dbReference>
<dbReference type="GO" id="GO:0004342">
    <property type="term" value="F:glucosamine-6-phosphate deaminase activity"/>
    <property type="evidence" value="ECO:0007669"/>
    <property type="project" value="UniProtKB-UniRule"/>
</dbReference>
<sequence length="234" mass="25816">MKIIKVKNQIEGAQIGFDIFKQALENDAKVFGLATGSTPIKLYEVLRNSDLDFSNSISINLDEYLGLSGDNPQSYRYFMTQQLFNQKPFQHSYVPDGVKTDTALATKEYDQIIDKHPIDLQLLGIGHNGHIGFNEPGTSFESKTHVVDLQPSTIEANARFFEKPEDVPTQAISMGIASVMSAKHILLMAYGESKAEAISKMINGPVTEEMPASILQKHNSVTIIVDEAAANKLN</sequence>
<evidence type="ECO:0000256" key="2">
    <source>
        <dbReference type="ARBA" id="ARBA00022801"/>
    </source>
</evidence>
<dbReference type="GO" id="GO:0042802">
    <property type="term" value="F:identical protein binding"/>
    <property type="evidence" value="ECO:0007669"/>
    <property type="project" value="TreeGrafter"/>
</dbReference>
<evidence type="ECO:0000313" key="7">
    <source>
        <dbReference type="Proteomes" id="UP000295681"/>
    </source>
</evidence>
<comment type="pathway">
    <text evidence="4">Amino-sugar metabolism; N-acetylneuraminate degradation; D-fructose 6-phosphate from N-acetylneuraminate: step 5/5.</text>
</comment>
<dbReference type="FunFam" id="3.40.50.1360:FF:000003">
    <property type="entry name" value="Glucosamine-6-phosphate deaminase"/>
    <property type="match status" value="1"/>
</dbReference>
<gene>
    <name evidence="4" type="primary">nagB</name>
    <name evidence="6" type="ORF">C5L23_000264</name>
</gene>
<dbReference type="EMBL" id="PUFI01000014">
    <property type="protein sequence ID" value="TDG67958.1"/>
    <property type="molecule type" value="Genomic_DNA"/>
</dbReference>
<dbReference type="UniPathway" id="UPA00629">
    <property type="reaction ID" value="UER00684"/>
</dbReference>
<dbReference type="GO" id="GO:0006046">
    <property type="term" value="P:N-acetylglucosamine catabolic process"/>
    <property type="evidence" value="ECO:0007669"/>
    <property type="project" value="TreeGrafter"/>
</dbReference>
<feature type="domain" description="Glucosamine/galactosamine-6-phosphate isomerase" evidence="5">
    <location>
        <begin position="26"/>
        <end position="221"/>
    </location>
</feature>
<dbReference type="STRING" id="907931.GCA_000165675_01107"/>
<dbReference type="InterPro" id="IPR037171">
    <property type="entry name" value="NagB/RpiA_transferase-like"/>
</dbReference>
<organism evidence="6 7">
    <name type="scientific">Leuconostoc fallax</name>
    <dbReference type="NCBI Taxonomy" id="1251"/>
    <lineage>
        <taxon>Bacteria</taxon>
        <taxon>Bacillati</taxon>
        <taxon>Bacillota</taxon>
        <taxon>Bacilli</taxon>
        <taxon>Lactobacillales</taxon>
        <taxon>Lactobacillaceae</taxon>
        <taxon>Leuconostoc</taxon>
    </lineage>
</organism>
<dbReference type="Pfam" id="PF01182">
    <property type="entry name" value="Glucosamine_iso"/>
    <property type="match status" value="1"/>
</dbReference>